<keyword evidence="3" id="KW-1185">Reference proteome</keyword>
<dbReference type="OrthoDB" id="2988174at2759"/>
<dbReference type="SUPFAM" id="SSF81383">
    <property type="entry name" value="F-box domain"/>
    <property type="match status" value="1"/>
</dbReference>
<organism evidence="2 3">
    <name type="scientific">Galerina marginata (strain CBS 339.88)</name>
    <dbReference type="NCBI Taxonomy" id="685588"/>
    <lineage>
        <taxon>Eukaryota</taxon>
        <taxon>Fungi</taxon>
        <taxon>Dikarya</taxon>
        <taxon>Basidiomycota</taxon>
        <taxon>Agaricomycotina</taxon>
        <taxon>Agaricomycetes</taxon>
        <taxon>Agaricomycetidae</taxon>
        <taxon>Agaricales</taxon>
        <taxon>Agaricineae</taxon>
        <taxon>Strophariaceae</taxon>
        <taxon>Galerina</taxon>
    </lineage>
</organism>
<dbReference type="PROSITE" id="PS50181">
    <property type="entry name" value="FBOX"/>
    <property type="match status" value="1"/>
</dbReference>
<dbReference type="EMBL" id="KL142387">
    <property type="protein sequence ID" value="KDR73021.1"/>
    <property type="molecule type" value="Genomic_DNA"/>
</dbReference>
<accession>A0A067SQ72</accession>
<feature type="domain" description="F-box" evidence="1">
    <location>
        <begin position="5"/>
        <end position="50"/>
    </location>
</feature>
<evidence type="ECO:0000313" key="3">
    <source>
        <dbReference type="Proteomes" id="UP000027222"/>
    </source>
</evidence>
<dbReference type="InterPro" id="IPR001810">
    <property type="entry name" value="F-box_dom"/>
</dbReference>
<evidence type="ECO:0000259" key="1">
    <source>
        <dbReference type="PROSITE" id="PS50181"/>
    </source>
</evidence>
<proteinExistence type="predicted"/>
<evidence type="ECO:0000313" key="2">
    <source>
        <dbReference type="EMBL" id="KDR73021.1"/>
    </source>
</evidence>
<feature type="non-terminal residue" evidence="2">
    <location>
        <position position="368"/>
    </location>
</feature>
<sequence length="368" mass="42059">MGALTTNINNLPDELYEKILAYCSNYDLYRVSLTSRRLSSVSSRILYRVIPKMDVARTIDFLIAVCFYKDRAPYVWSLTIQFSKVSLSKSLSKREAFRRLRKLGNPLKAITLRSVLRDYATLLTTALKNLTNLRYLELRLMEPDGRDNNVARLLGPTTFQLKTFITTLEFSSAMGRFLQTQTQLRELQCPTSLTAAIRDKNLLPPPSLPNLNVIGWTSKVPMDAIRYIVNGRPIDRIIVLIEATSTHIKPFIDVGPRSESIRKIFITFHSLQVTTAHMSEIAAQFPAMYELAMKVKEMSKEFMDVVVGSIHRFKSLKRLAVTGRRPFTEDLQTVYQPHFDACFSNSLSLVFIAIPVIKNNLTVYHIIR</sequence>
<dbReference type="InterPro" id="IPR036047">
    <property type="entry name" value="F-box-like_dom_sf"/>
</dbReference>
<protein>
    <recommendedName>
        <fullName evidence="1">F-box domain-containing protein</fullName>
    </recommendedName>
</protein>
<gene>
    <name evidence="2" type="ORF">GALMADRAFT_158645</name>
</gene>
<name>A0A067SQ72_GALM3</name>
<reference evidence="3" key="1">
    <citation type="journal article" date="2014" name="Proc. Natl. Acad. Sci. U.S.A.">
        <title>Extensive sampling of basidiomycete genomes demonstrates inadequacy of the white-rot/brown-rot paradigm for wood decay fungi.</title>
        <authorList>
            <person name="Riley R."/>
            <person name="Salamov A.A."/>
            <person name="Brown D.W."/>
            <person name="Nagy L.G."/>
            <person name="Floudas D."/>
            <person name="Held B.W."/>
            <person name="Levasseur A."/>
            <person name="Lombard V."/>
            <person name="Morin E."/>
            <person name="Otillar R."/>
            <person name="Lindquist E.A."/>
            <person name="Sun H."/>
            <person name="LaButti K.M."/>
            <person name="Schmutz J."/>
            <person name="Jabbour D."/>
            <person name="Luo H."/>
            <person name="Baker S.E."/>
            <person name="Pisabarro A.G."/>
            <person name="Walton J.D."/>
            <person name="Blanchette R.A."/>
            <person name="Henrissat B."/>
            <person name="Martin F."/>
            <person name="Cullen D."/>
            <person name="Hibbett D.S."/>
            <person name="Grigoriev I.V."/>
        </authorList>
    </citation>
    <scope>NUCLEOTIDE SEQUENCE [LARGE SCALE GENOMIC DNA]</scope>
    <source>
        <strain evidence="3">CBS 339.88</strain>
    </source>
</reference>
<dbReference type="Proteomes" id="UP000027222">
    <property type="component" value="Unassembled WGS sequence"/>
</dbReference>
<dbReference type="Pfam" id="PF12937">
    <property type="entry name" value="F-box-like"/>
    <property type="match status" value="1"/>
</dbReference>
<dbReference type="AlphaFoldDB" id="A0A067SQ72"/>
<dbReference type="HOGENOM" id="CLU_698424_0_0_1"/>